<dbReference type="GO" id="GO:0005524">
    <property type="term" value="F:ATP binding"/>
    <property type="evidence" value="ECO:0007669"/>
    <property type="project" value="UniProtKB-UniRule"/>
</dbReference>
<dbReference type="InterPro" id="IPR000131">
    <property type="entry name" value="ATP_synth_F1_gsu"/>
</dbReference>
<dbReference type="Gene3D" id="1.10.287.80">
    <property type="entry name" value="ATP synthase, gamma subunit, helix hairpin domain"/>
    <property type="match status" value="1"/>
</dbReference>
<dbReference type="PANTHER" id="PTHR11693:SF22">
    <property type="entry name" value="ATP SYNTHASE SUBUNIT GAMMA, MITOCHONDRIAL"/>
    <property type="match status" value="1"/>
</dbReference>
<keyword evidence="12" id="KW-1185">Reference proteome</keyword>
<dbReference type="Gene3D" id="3.40.1380.10">
    <property type="match status" value="1"/>
</dbReference>
<name>A0A518BK49_9BACT</name>
<dbReference type="GO" id="GO:0005886">
    <property type="term" value="C:plasma membrane"/>
    <property type="evidence" value="ECO:0007669"/>
    <property type="project" value="UniProtKB-SubCell"/>
</dbReference>
<evidence type="ECO:0000256" key="2">
    <source>
        <dbReference type="ARBA" id="ARBA00004170"/>
    </source>
</evidence>
<protein>
    <recommendedName>
        <fullName evidence="10">ATP synthase gamma chain</fullName>
    </recommendedName>
    <alternativeName>
        <fullName evidence="10">ATP synthase F1 sector gamma subunit</fullName>
    </alternativeName>
    <alternativeName>
        <fullName evidence="10">F-ATPase gamma subunit</fullName>
    </alternativeName>
</protein>
<dbReference type="AlphaFoldDB" id="A0A518BK49"/>
<dbReference type="SUPFAM" id="SSF52943">
    <property type="entry name" value="ATP synthase (F1-ATPase), gamma subunit"/>
    <property type="match status" value="1"/>
</dbReference>
<proteinExistence type="inferred from homology"/>
<evidence type="ECO:0000256" key="9">
    <source>
        <dbReference type="ARBA" id="ARBA00023310"/>
    </source>
</evidence>
<evidence type="ECO:0000256" key="3">
    <source>
        <dbReference type="ARBA" id="ARBA00007681"/>
    </source>
</evidence>
<dbReference type="CDD" id="cd12151">
    <property type="entry name" value="F1-ATPase_gamma"/>
    <property type="match status" value="1"/>
</dbReference>
<evidence type="ECO:0000256" key="10">
    <source>
        <dbReference type="HAMAP-Rule" id="MF_00815"/>
    </source>
</evidence>
<comment type="subcellular location">
    <subcellularLocation>
        <location evidence="10">Cell membrane</location>
        <topology evidence="10">Peripheral membrane protein</topology>
    </subcellularLocation>
    <subcellularLocation>
        <location evidence="2">Membrane</location>
        <topology evidence="2">Peripheral membrane protein</topology>
    </subcellularLocation>
</comment>
<evidence type="ECO:0000256" key="1">
    <source>
        <dbReference type="ARBA" id="ARBA00003456"/>
    </source>
</evidence>
<dbReference type="PANTHER" id="PTHR11693">
    <property type="entry name" value="ATP SYNTHASE GAMMA CHAIN"/>
    <property type="match status" value="1"/>
</dbReference>
<dbReference type="KEGG" id="pbap:Pla133_24320"/>
<dbReference type="NCBIfam" id="TIGR01146">
    <property type="entry name" value="ATPsyn_F1gamma"/>
    <property type="match status" value="1"/>
</dbReference>
<keyword evidence="5 10" id="KW-0375">Hydrogen ion transport</keyword>
<dbReference type="GO" id="GO:0042777">
    <property type="term" value="P:proton motive force-driven plasma membrane ATP synthesis"/>
    <property type="evidence" value="ECO:0007669"/>
    <property type="project" value="UniProtKB-UniRule"/>
</dbReference>
<evidence type="ECO:0000256" key="5">
    <source>
        <dbReference type="ARBA" id="ARBA00022781"/>
    </source>
</evidence>
<evidence type="ECO:0000256" key="8">
    <source>
        <dbReference type="ARBA" id="ARBA00023196"/>
    </source>
</evidence>
<gene>
    <name evidence="11" type="primary">atpG_2</name>
    <name evidence="10" type="synonym">atpG</name>
    <name evidence="11" type="ORF">Pla133_24320</name>
</gene>
<keyword evidence="9 10" id="KW-0066">ATP synthesis</keyword>
<dbReference type="Proteomes" id="UP000316921">
    <property type="component" value="Chromosome"/>
</dbReference>
<dbReference type="Pfam" id="PF00231">
    <property type="entry name" value="ATP-synt"/>
    <property type="match status" value="1"/>
</dbReference>
<dbReference type="GO" id="GO:0045259">
    <property type="term" value="C:proton-transporting ATP synthase complex"/>
    <property type="evidence" value="ECO:0007669"/>
    <property type="project" value="UniProtKB-KW"/>
</dbReference>
<keyword evidence="4 10" id="KW-0813">Transport</keyword>
<keyword evidence="10" id="KW-1003">Cell membrane</keyword>
<evidence type="ECO:0000256" key="6">
    <source>
        <dbReference type="ARBA" id="ARBA00023065"/>
    </source>
</evidence>
<keyword evidence="7 10" id="KW-0472">Membrane</keyword>
<dbReference type="HAMAP" id="MF_00815">
    <property type="entry name" value="ATP_synth_gamma_bact"/>
    <property type="match status" value="1"/>
</dbReference>
<organism evidence="11 12">
    <name type="scientific">Engelhardtia mirabilis</name>
    <dbReference type="NCBI Taxonomy" id="2528011"/>
    <lineage>
        <taxon>Bacteria</taxon>
        <taxon>Pseudomonadati</taxon>
        <taxon>Planctomycetota</taxon>
        <taxon>Planctomycetia</taxon>
        <taxon>Planctomycetia incertae sedis</taxon>
        <taxon>Engelhardtia</taxon>
    </lineage>
</organism>
<comment type="function">
    <text evidence="1 10">Produces ATP from ADP in the presence of a proton gradient across the membrane. The gamma chain is believed to be important in regulating ATPase activity and the flow of protons through the CF(0) complex.</text>
</comment>
<dbReference type="PROSITE" id="PS00153">
    <property type="entry name" value="ATPASE_GAMMA"/>
    <property type="match status" value="1"/>
</dbReference>
<reference evidence="11 12" key="1">
    <citation type="submission" date="2019-02" db="EMBL/GenBank/DDBJ databases">
        <title>Deep-cultivation of Planctomycetes and their phenomic and genomic characterization uncovers novel biology.</title>
        <authorList>
            <person name="Wiegand S."/>
            <person name="Jogler M."/>
            <person name="Boedeker C."/>
            <person name="Pinto D."/>
            <person name="Vollmers J."/>
            <person name="Rivas-Marin E."/>
            <person name="Kohn T."/>
            <person name="Peeters S.H."/>
            <person name="Heuer A."/>
            <person name="Rast P."/>
            <person name="Oberbeckmann S."/>
            <person name="Bunk B."/>
            <person name="Jeske O."/>
            <person name="Meyerdierks A."/>
            <person name="Storesund J.E."/>
            <person name="Kallscheuer N."/>
            <person name="Luecker S."/>
            <person name="Lage O.M."/>
            <person name="Pohl T."/>
            <person name="Merkel B.J."/>
            <person name="Hornburger P."/>
            <person name="Mueller R.-W."/>
            <person name="Bruemmer F."/>
            <person name="Labrenz M."/>
            <person name="Spormann A.M."/>
            <person name="Op den Camp H."/>
            <person name="Overmann J."/>
            <person name="Amann R."/>
            <person name="Jetten M.S.M."/>
            <person name="Mascher T."/>
            <person name="Medema M.H."/>
            <person name="Devos D.P."/>
            <person name="Kaster A.-K."/>
            <person name="Ovreas L."/>
            <person name="Rohde M."/>
            <person name="Galperin M.Y."/>
            <person name="Jogler C."/>
        </authorList>
    </citation>
    <scope>NUCLEOTIDE SEQUENCE [LARGE SCALE GENOMIC DNA]</scope>
    <source>
        <strain evidence="11 12">Pla133</strain>
    </source>
</reference>
<evidence type="ECO:0000256" key="7">
    <source>
        <dbReference type="ARBA" id="ARBA00023136"/>
    </source>
</evidence>
<comment type="subunit">
    <text evidence="10">F-type ATPases have 2 components, CF(1) - the catalytic core - and CF(0) - the membrane proton channel. CF(1) has five subunits: alpha(3), beta(3), gamma(1), delta(1), epsilon(1). CF(0) has three main subunits: a, b and c.</text>
</comment>
<evidence type="ECO:0000313" key="12">
    <source>
        <dbReference type="Proteomes" id="UP000316921"/>
    </source>
</evidence>
<keyword evidence="8 10" id="KW-0139">CF(1)</keyword>
<dbReference type="EMBL" id="CP036287">
    <property type="protein sequence ID" value="QDU67350.1"/>
    <property type="molecule type" value="Genomic_DNA"/>
</dbReference>
<dbReference type="RefSeq" id="WP_145065424.1">
    <property type="nucleotide sequence ID" value="NZ_CP036287.1"/>
</dbReference>
<dbReference type="GO" id="GO:0046933">
    <property type="term" value="F:proton-transporting ATP synthase activity, rotational mechanism"/>
    <property type="evidence" value="ECO:0007669"/>
    <property type="project" value="UniProtKB-UniRule"/>
</dbReference>
<dbReference type="InterPro" id="IPR023632">
    <property type="entry name" value="ATP_synth_F1_gsu_CS"/>
</dbReference>
<comment type="similarity">
    <text evidence="3 10">Belongs to the ATPase gamma chain family.</text>
</comment>
<evidence type="ECO:0000256" key="4">
    <source>
        <dbReference type="ARBA" id="ARBA00022448"/>
    </source>
</evidence>
<keyword evidence="6 10" id="KW-0406">Ion transport</keyword>
<dbReference type="InterPro" id="IPR035968">
    <property type="entry name" value="ATP_synth_F1_ATPase_gsu"/>
</dbReference>
<accession>A0A518BK49</accession>
<dbReference type="PRINTS" id="PR00126">
    <property type="entry name" value="ATPASEGAMMA"/>
</dbReference>
<sequence>MAGIRELRGRIKSVGNIKQITRAMEMVASTKLRRFQDRAVASRPYATEITGLVGRLAGVLGEDLADRPLFKPGAGEATAVLLVTSDRGLCGGYNANVFRVLEEWLLARKESGDNSSVHFFVYGRKGYKYLTKRGHKVERYLVEPPLEEIDFPNAARTAAVLTQAFETGAYRDVKMIFTAFISAAKYVPESVPFLPIAPDALGAGDSGSDGSSDLAAGGDVLLEPDANSIFDSLIPRYLETRIYNALIESLTSEYASRRASMKNATDAASDMQGELKLLYNRLRQETITKELLDIVGGAEAVR</sequence>
<evidence type="ECO:0000313" key="11">
    <source>
        <dbReference type="EMBL" id="QDU67350.1"/>
    </source>
</evidence>